<feature type="domain" description="BON" evidence="4">
    <location>
        <begin position="176"/>
        <end position="240"/>
    </location>
</feature>
<dbReference type="CDD" id="cd04586">
    <property type="entry name" value="CBS_pair_BON_assoc"/>
    <property type="match status" value="1"/>
</dbReference>
<feature type="region of interest" description="Disordered" evidence="3">
    <location>
        <begin position="91"/>
        <end position="125"/>
    </location>
</feature>
<dbReference type="RefSeq" id="WP_344560976.1">
    <property type="nucleotide sequence ID" value="NZ_BAAARJ010000001.1"/>
</dbReference>
<feature type="domain" description="CBS" evidence="5">
    <location>
        <begin position="123"/>
        <end position="179"/>
    </location>
</feature>
<evidence type="ECO:0000256" key="1">
    <source>
        <dbReference type="ARBA" id="ARBA00023122"/>
    </source>
</evidence>
<evidence type="ECO:0000259" key="5">
    <source>
        <dbReference type="PROSITE" id="PS51371"/>
    </source>
</evidence>
<dbReference type="InterPro" id="IPR000644">
    <property type="entry name" value="CBS_dom"/>
</dbReference>
<dbReference type="PROSITE" id="PS50914">
    <property type="entry name" value="BON"/>
    <property type="match status" value="1"/>
</dbReference>
<dbReference type="InterPro" id="IPR017080">
    <property type="entry name" value="UCP036990_CBS_BON"/>
</dbReference>
<comment type="caution">
    <text evidence="6">The sequence shown here is derived from an EMBL/GenBank/DDBJ whole genome shotgun (WGS) entry which is preliminary data.</text>
</comment>
<sequence length="240" mass="25675">MGTQRVPPTQDTGAADASDPVEKAPDSPGVGLPSPRTVGDAMTHTVVAVGREADFKRIVSTMREWNVSALPVLEGDGRVIGVVSEADLLPKEEWQGQDSRLRPPPEPSEELRKAAGGRGADLMTSPAVTVHPDTLLSEAARVMAEKSVKRLPVTDDAGYLRGIVSRSDVLSVFLRPDAEIADEIRREVVHPLARTFGEVQVAVKDGVVTLSGDIRDPDIVPLMVRMVLSVDGVVNVHFAP</sequence>
<name>A0ABP6BZ52_9ACTN</name>
<protein>
    <submittedName>
        <fullName evidence="6">CBS domain-containing protein</fullName>
    </submittedName>
</protein>
<gene>
    <name evidence="6" type="ORF">GCM10009863_01120</name>
</gene>
<keyword evidence="7" id="KW-1185">Reference proteome</keyword>
<evidence type="ECO:0000313" key="6">
    <source>
        <dbReference type="EMBL" id="GAA2591937.1"/>
    </source>
</evidence>
<dbReference type="PROSITE" id="PS51371">
    <property type="entry name" value="CBS"/>
    <property type="match status" value="2"/>
</dbReference>
<dbReference type="EMBL" id="BAAARJ010000001">
    <property type="protein sequence ID" value="GAA2591937.1"/>
    <property type="molecule type" value="Genomic_DNA"/>
</dbReference>
<dbReference type="Gene3D" id="3.30.1340.30">
    <property type="match status" value="1"/>
</dbReference>
<dbReference type="PANTHER" id="PTHR43080:SF29">
    <property type="entry name" value="OS02G0818000 PROTEIN"/>
    <property type="match status" value="1"/>
</dbReference>
<dbReference type="Pfam" id="PF00571">
    <property type="entry name" value="CBS"/>
    <property type="match status" value="2"/>
</dbReference>
<reference evidence="7" key="1">
    <citation type="journal article" date="2019" name="Int. J. Syst. Evol. Microbiol.">
        <title>The Global Catalogue of Microorganisms (GCM) 10K type strain sequencing project: providing services to taxonomists for standard genome sequencing and annotation.</title>
        <authorList>
            <consortium name="The Broad Institute Genomics Platform"/>
            <consortium name="The Broad Institute Genome Sequencing Center for Infectious Disease"/>
            <person name="Wu L."/>
            <person name="Ma J."/>
        </authorList>
    </citation>
    <scope>NUCLEOTIDE SEQUENCE [LARGE SCALE GENOMIC DNA]</scope>
    <source>
        <strain evidence="7">JCM 16373</strain>
    </source>
</reference>
<feature type="compositionally biased region" description="Basic and acidic residues" evidence="3">
    <location>
        <begin position="91"/>
        <end position="113"/>
    </location>
</feature>
<dbReference type="Gene3D" id="3.10.580.10">
    <property type="entry name" value="CBS-domain"/>
    <property type="match status" value="1"/>
</dbReference>
<evidence type="ECO:0000313" key="7">
    <source>
        <dbReference type="Proteomes" id="UP001501447"/>
    </source>
</evidence>
<dbReference type="PANTHER" id="PTHR43080">
    <property type="entry name" value="CBS DOMAIN-CONTAINING PROTEIN CBSX3, MITOCHONDRIAL"/>
    <property type="match status" value="1"/>
</dbReference>
<evidence type="ECO:0000259" key="4">
    <source>
        <dbReference type="PROSITE" id="PS50914"/>
    </source>
</evidence>
<dbReference type="SMART" id="SM00116">
    <property type="entry name" value="CBS"/>
    <property type="match status" value="2"/>
</dbReference>
<feature type="domain" description="CBS" evidence="5">
    <location>
        <begin position="42"/>
        <end position="99"/>
    </location>
</feature>
<dbReference type="InterPro" id="IPR007055">
    <property type="entry name" value="BON_dom"/>
</dbReference>
<evidence type="ECO:0000256" key="3">
    <source>
        <dbReference type="SAM" id="MobiDB-lite"/>
    </source>
</evidence>
<dbReference type="PIRSF" id="PIRSF036990">
    <property type="entry name" value="UCP036990_CBS_BON"/>
    <property type="match status" value="1"/>
</dbReference>
<accession>A0ABP6BZ52</accession>
<dbReference type="SUPFAM" id="SSF54631">
    <property type="entry name" value="CBS-domain pair"/>
    <property type="match status" value="1"/>
</dbReference>
<keyword evidence="1 2" id="KW-0129">CBS domain</keyword>
<feature type="region of interest" description="Disordered" evidence="3">
    <location>
        <begin position="1"/>
        <end position="38"/>
    </location>
</feature>
<evidence type="ECO:0000256" key="2">
    <source>
        <dbReference type="PROSITE-ProRule" id="PRU00703"/>
    </source>
</evidence>
<dbReference type="InterPro" id="IPR051257">
    <property type="entry name" value="Diverse_CBS-Domain"/>
</dbReference>
<proteinExistence type="predicted"/>
<dbReference type="Pfam" id="PF04972">
    <property type="entry name" value="BON"/>
    <property type="match status" value="1"/>
</dbReference>
<feature type="compositionally biased region" description="Polar residues" evidence="3">
    <location>
        <begin position="1"/>
        <end position="12"/>
    </location>
</feature>
<dbReference type="InterPro" id="IPR046342">
    <property type="entry name" value="CBS_dom_sf"/>
</dbReference>
<organism evidence="6 7">
    <name type="scientific">Streptomyces axinellae</name>
    <dbReference type="NCBI Taxonomy" id="552788"/>
    <lineage>
        <taxon>Bacteria</taxon>
        <taxon>Bacillati</taxon>
        <taxon>Actinomycetota</taxon>
        <taxon>Actinomycetes</taxon>
        <taxon>Kitasatosporales</taxon>
        <taxon>Streptomycetaceae</taxon>
        <taxon>Streptomyces</taxon>
    </lineage>
</organism>
<dbReference type="Proteomes" id="UP001501447">
    <property type="component" value="Unassembled WGS sequence"/>
</dbReference>